<proteinExistence type="predicted"/>
<protein>
    <submittedName>
        <fullName evidence="1">Uncharacterized protein</fullName>
    </submittedName>
</protein>
<accession>A0A0W8E368</accession>
<dbReference type="EMBL" id="LNQE01001896">
    <property type="protein sequence ID" value="KUG03029.1"/>
    <property type="molecule type" value="Genomic_DNA"/>
</dbReference>
<evidence type="ECO:0000313" key="1">
    <source>
        <dbReference type="EMBL" id="KUG03029.1"/>
    </source>
</evidence>
<reference evidence="1" key="1">
    <citation type="journal article" date="2015" name="Proc. Natl. Acad. Sci. U.S.A.">
        <title>Networks of energetic and metabolic interactions define dynamics in microbial communities.</title>
        <authorList>
            <person name="Embree M."/>
            <person name="Liu J.K."/>
            <person name="Al-Bassam M.M."/>
            <person name="Zengler K."/>
        </authorList>
    </citation>
    <scope>NUCLEOTIDE SEQUENCE</scope>
</reference>
<name>A0A0W8E368_9ZZZZ</name>
<dbReference type="AlphaFoldDB" id="A0A0W8E368"/>
<comment type="caution">
    <text evidence="1">The sequence shown here is derived from an EMBL/GenBank/DDBJ whole genome shotgun (WGS) entry which is preliminary data.</text>
</comment>
<organism evidence="1">
    <name type="scientific">hydrocarbon metagenome</name>
    <dbReference type="NCBI Taxonomy" id="938273"/>
    <lineage>
        <taxon>unclassified sequences</taxon>
        <taxon>metagenomes</taxon>
        <taxon>ecological metagenomes</taxon>
    </lineage>
</organism>
<sequence length="40" mass="4733">MRVLLSVELTDYEFSKIILHVLYRYGSNYLLLLYHAAAEN</sequence>
<gene>
    <name evidence="1" type="ORF">ASZ90_019572</name>
</gene>